<reference evidence="4" key="1">
    <citation type="journal article" date="2021" name="PeerJ">
        <title>Extensive microbial diversity within the chicken gut microbiome revealed by metagenomics and culture.</title>
        <authorList>
            <person name="Gilroy R."/>
            <person name="Ravi A."/>
            <person name="Getino M."/>
            <person name="Pursley I."/>
            <person name="Horton D.L."/>
            <person name="Alikhan N.F."/>
            <person name="Baker D."/>
            <person name="Gharbi K."/>
            <person name="Hall N."/>
            <person name="Watson M."/>
            <person name="Adriaenssens E.M."/>
            <person name="Foster-Nyarko E."/>
            <person name="Jarju S."/>
            <person name="Secka A."/>
            <person name="Antonio M."/>
            <person name="Oren A."/>
            <person name="Chaudhuri R.R."/>
            <person name="La Ragione R."/>
            <person name="Hildebrand F."/>
            <person name="Pallen M.J."/>
        </authorList>
    </citation>
    <scope>NUCLEOTIDE SEQUENCE</scope>
    <source>
        <strain evidence="4">1068</strain>
    </source>
</reference>
<dbReference type="GO" id="GO:0016020">
    <property type="term" value="C:membrane"/>
    <property type="evidence" value="ECO:0007669"/>
    <property type="project" value="InterPro"/>
</dbReference>
<evidence type="ECO:0000256" key="1">
    <source>
        <dbReference type="SAM" id="MobiDB-lite"/>
    </source>
</evidence>
<feature type="transmembrane region" description="Helical" evidence="2">
    <location>
        <begin position="390"/>
        <end position="410"/>
    </location>
</feature>
<dbReference type="InterPro" id="IPR057336">
    <property type="entry name" value="GerAC_N"/>
</dbReference>
<proteinExistence type="predicted"/>
<keyword evidence="2" id="KW-0472">Membrane</keyword>
<evidence type="ECO:0000313" key="4">
    <source>
        <dbReference type="EMBL" id="HIZ64967.1"/>
    </source>
</evidence>
<dbReference type="Pfam" id="PF03845">
    <property type="entry name" value="Spore_permease"/>
    <property type="match status" value="1"/>
</dbReference>
<feature type="transmembrane region" description="Helical" evidence="2">
    <location>
        <begin position="37"/>
        <end position="59"/>
    </location>
</feature>
<feature type="region of interest" description="Disordered" evidence="1">
    <location>
        <begin position="348"/>
        <end position="380"/>
    </location>
</feature>
<feature type="transmembrane region" description="Helical" evidence="2">
    <location>
        <begin position="12"/>
        <end position="31"/>
    </location>
</feature>
<dbReference type="GO" id="GO:0009847">
    <property type="term" value="P:spore germination"/>
    <property type="evidence" value="ECO:0007669"/>
    <property type="project" value="InterPro"/>
</dbReference>
<feature type="transmembrane region" description="Helical" evidence="2">
    <location>
        <begin position="297"/>
        <end position="317"/>
    </location>
</feature>
<dbReference type="Pfam" id="PF25198">
    <property type="entry name" value="Spore_GerAC_N"/>
    <property type="match status" value="1"/>
</dbReference>
<evidence type="ECO:0000256" key="2">
    <source>
        <dbReference type="SAM" id="Phobius"/>
    </source>
</evidence>
<feature type="transmembrane region" description="Helical" evidence="2">
    <location>
        <begin position="210"/>
        <end position="233"/>
    </location>
</feature>
<dbReference type="InterPro" id="IPR004761">
    <property type="entry name" value="Spore_GerAB"/>
</dbReference>
<keyword evidence="2" id="KW-0812">Transmembrane</keyword>
<gene>
    <name evidence="4" type="ORF">H9809_03545</name>
</gene>
<feature type="transmembrane region" description="Helical" evidence="2">
    <location>
        <begin position="181"/>
        <end position="198"/>
    </location>
</feature>
<organism evidence="4 5">
    <name type="scientific">Candidatus Blautia pullicola</name>
    <dbReference type="NCBI Taxonomy" id="2838498"/>
    <lineage>
        <taxon>Bacteria</taxon>
        <taxon>Bacillati</taxon>
        <taxon>Bacillota</taxon>
        <taxon>Clostridia</taxon>
        <taxon>Lachnospirales</taxon>
        <taxon>Lachnospiraceae</taxon>
        <taxon>Blautia</taxon>
    </lineage>
</organism>
<dbReference type="PANTHER" id="PTHR35789">
    <property type="entry name" value="SPORE GERMINATION PROTEIN B3"/>
    <property type="match status" value="1"/>
</dbReference>
<comment type="caution">
    <text evidence="4">The sequence shown here is derived from an EMBL/GenBank/DDBJ whole genome shotgun (WGS) entry which is preliminary data.</text>
</comment>
<dbReference type="EMBL" id="DXBG01000084">
    <property type="protein sequence ID" value="HIZ64967.1"/>
    <property type="molecule type" value="Genomic_DNA"/>
</dbReference>
<dbReference type="AlphaFoldDB" id="A0A9D2FQR5"/>
<evidence type="ECO:0000259" key="3">
    <source>
        <dbReference type="Pfam" id="PF25198"/>
    </source>
</evidence>
<accession>A0A9D2FQR5</accession>
<dbReference type="PANTHER" id="PTHR35789:SF1">
    <property type="entry name" value="SPORE GERMINATION PROTEIN B3"/>
    <property type="match status" value="1"/>
</dbReference>
<feature type="transmembrane region" description="Helical" evidence="2">
    <location>
        <begin position="329"/>
        <end position="346"/>
    </location>
</feature>
<name>A0A9D2FQR5_9FIRM</name>
<dbReference type="Proteomes" id="UP000824056">
    <property type="component" value="Unassembled WGS sequence"/>
</dbReference>
<reference evidence="4" key="2">
    <citation type="submission" date="2021-04" db="EMBL/GenBank/DDBJ databases">
        <authorList>
            <person name="Gilroy R."/>
        </authorList>
    </citation>
    <scope>NUCLEOTIDE SEQUENCE</scope>
    <source>
        <strain evidence="4">1068</strain>
    </source>
</reference>
<feature type="transmembrane region" description="Helical" evidence="2">
    <location>
        <begin position="141"/>
        <end position="161"/>
    </location>
</feature>
<feature type="transmembrane region" description="Helical" evidence="2">
    <location>
        <begin position="264"/>
        <end position="285"/>
    </location>
</feature>
<protein>
    <submittedName>
        <fullName evidence="4">GerAB/ArcD/ProY family transporter</fullName>
    </submittedName>
</protein>
<dbReference type="InterPro" id="IPR008844">
    <property type="entry name" value="Spore_GerAC-like"/>
</dbReference>
<evidence type="ECO:0000313" key="5">
    <source>
        <dbReference type="Proteomes" id="UP000824056"/>
    </source>
</evidence>
<feature type="transmembrane region" description="Helical" evidence="2">
    <location>
        <begin position="79"/>
        <end position="99"/>
    </location>
</feature>
<keyword evidence="2" id="KW-1133">Transmembrane helix</keyword>
<sequence length="592" mass="66041">MYADNARISHRQLFRQTVTALLGVYFFFIPMEESLRGRQGVLCLVSASLLYLFLIIYFIRIRNFFSRPEKYLGRLWGRIFLLLYVSWLWMAGICLLLLISRLTGRFLIEGSIPWLVILLSGLGAWLGSHQGLERRGRMGEVCFLPLLLILAGMLVLTVSGMKLSYLREMGPLSFSGWAEGTWSAVCLLLPFMFLPAALGSTEKPGNTGKLMGGSLLLLMGLSALSLVILQGSFGLGGYEHKDYPMVDLMSGVRLPGDFLQRVDVFWVAAALFSLLFALGSVFFYSHELLYRGGMEKGTLLPFAGMVITALACEYSGVSLDFFLDLNRRVYGPLLLFLLLAAGYFTGRRPGAKESRSKKTDRSVDRNAGENTDRRAGQNAENRAMMKVSRAMVLGLAAIVLTSLTGCGISLENRVFPLSFSADYREGHYQIIYGIPQLSGVTGQDKGDTEASREQAVVYEGLTMEDAEEDFQENQENYLDMGHIKVLLLGQGILENREALEGLLEYLEDRPSVAGNIYLFSCKDNEALMSLDGQGVDSVGDYLKGILENTLDKQETRAVTLQDYYNAWHRGEDFPPLWEVSVVNKKPQIRQNS</sequence>
<feature type="transmembrane region" description="Helical" evidence="2">
    <location>
        <begin position="111"/>
        <end position="129"/>
    </location>
</feature>
<feature type="domain" description="Spore germination protein N-terminal" evidence="3">
    <location>
        <begin position="410"/>
        <end position="569"/>
    </location>
</feature>
<feature type="compositionally biased region" description="Basic and acidic residues" evidence="1">
    <location>
        <begin position="350"/>
        <end position="375"/>
    </location>
</feature>